<reference evidence="1" key="2">
    <citation type="submission" date="2023-01" db="EMBL/GenBank/DDBJ databases">
        <title>Draft genome sequence of Algimonas porphyrae strain NBRC 108216.</title>
        <authorList>
            <person name="Sun Q."/>
            <person name="Mori K."/>
        </authorList>
    </citation>
    <scope>NUCLEOTIDE SEQUENCE</scope>
    <source>
        <strain evidence="1">NBRC 108216</strain>
    </source>
</reference>
<sequence>MSLKLIASDADDLRIVASALQDAILRVGDIEWNAAQRFLTLRLSRFRHEAAKAERIEAGLRIDGVTAMRSQAIDRSHPDAFLVLLSLAFDVGDAPSGTLTVTFAGGGALQLDVEALDVLLADVGDGRRTRHRPDHAVS</sequence>
<evidence type="ECO:0000313" key="1">
    <source>
        <dbReference type="EMBL" id="GLQ19054.1"/>
    </source>
</evidence>
<gene>
    <name evidence="1" type="ORF">GCM10007854_00090</name>
</gene>
<organism evidence="1 2">
    <name type="scientific">Algimonas porphyrae</name>
    <dbReference type="NCBI Taxonomy" id="1128113"/>
    <lineage>
        <taxon>Bacteria</taxon>
        <taxon>Pseudomonadati</taxon>
        <taxon>Pseudomonadota</taxon>
        <taxon>Alphaproteobacteria</taxon>
        <taxon>Maricaulales</taxon>
        <taxon>Robiginitomaculaceae</taxon>
        <taxon>Algimonas</taxon>
    </lineage>
</organism>
<accession>A0ABQ5UUW6</accession>
<protein>
    <recommendedName>
        <fullName evidence="3">DUF2948 family protein</fullName>
    </recommendedName>
</protein>
<dbReference type="RefSeq" id="WP_284368813.1">
    <property type="nucleotide sequence ID" value="NZ_BSNJ01000001.1"/>
</dbReference>
<dbReference type="InterPro" id="IPR021335">
    <property type="entry name" value="DUF2948"/>
</dbReference>
<reference evidence="1" key="1">
    <citation type="journal article" date="2014" name="Int. J. Syst. Evol. Microbiol.">
        <title>Complete genome of a new Firmicutes species belonging to the dominant human colonic microbiota ('Ruminococcus bicirculans') reveals two chromosomes and a selective capacity to utilize plant glucans.</title>
        <authorList>
            <consortium name="NISC Comparative Sequencing Program"/>
            <person name="Wegmann U."/>
            <person name="Louis P."/>
            <person name="Goesmann A."/>
            <person name="Henrissat B."/>
            <person name="Duncan S.H."/>
            <person name="Flint H.J."/>
        </authorList>
    </citation>
    <scope>NUCLEOTIDE SEQUENCE</scope>
    <source>
        <strain evidence="1">NBRC 108216</strain>
    </source>
</reference>
<keyword evidence="2" id="KW-1185">Reference proteome</keyword>
<dbReference type="Pfam" id="PF11164">
    <property type="entry name" value="DUF2948"/>
    <property type="match status" value="1"/>
</dbReference>
<proteinExistence type="predicted"/>
<name>A0ABQ5UUW6_9PROT</name>
<evidence type="ECO:0000313" key="2">
    <source>
        <dbReference type="Proteomes" id="UP001161390"/>
    </source>
</evidence>
<comment type="caution">
    <text evidence="1">The sequence shown here is derived from an EMBL/GenBank/DDBJ whole genome shotgun (WGS) entry which is preliminary data.</text>
</comment>
<evidence type="ECO:0008006" key="3">
    <source>
        <dbReference type="Google" id="ProtNLM"/>
    </source>
</evidence>
<dbReference type="Proteomes" id="UP001161390">
    <property type="component" value="Unassembled WGS sequence"/>
</dbReference>
<dbReference type="EMBL" id="BSNJ01000001">
    <property type="protein sequence ID" value="GLQ19054.1"/>
    <property type="molecule type" value="Genomic_DNA"/>
</dbReference>